<keyword evidence="3" id="KW-1185">Reference proteome</keyword>
<dbReference type="Proteomes" id="UP000269221">
    <property type="component" value="Unassembled WGS sequence"/>
</dbReference>
<feature type="compositionally biased region" description="Basic and acidic residues" evidence="1">
    <location>
        <begin position="1"/>
        <end position="31"/>
    </location>
</feature>
<dbReference type="AlphaFoldDB" id="A0A3M0IS69"/>
<evidence type="ECO:0000313" key="3">
    <source>
        <dbReference type="Proteomes" id="UP000269221"/>
    </source>
</evidence>
<dbReference type="EMBL" id="QRBI01000237">
    <property type="protein sequence ID" value="RMB91372.1"/>
    <property type="molecule type" value="Genomic_DNA"/>
</dbReference>
<protein>
    <submittedName>
        <fullName evidence="2">Uncharacterized protein</fullName>
    </submittedName>
</protein>
<evidence type="ECO:0000313" key="2">
    <source>
        <dbReference type="EMBL" id="RMB91372.1"/>
    </source>
</evidence>
<accession>A0A3M0IS69</accession>
<sequence length="84" mass="9453">MEEEEAASKRQMGREPQADKELSTETREEKSPQQNLMEETILSGSVAQESSGEERPRRSLTRRGCKRRSRGSEEERSTLGRGGG</sequence>
<organism evidence="2 3">
    <name type="scientific">Hirundo rustica rustica</name>
    <dbReference type="NCBI Taxonomy" id="333673"/>
    <lineage>
        <taxon>Eukaryota</taxon>
        <taxon>Metazoa</taxon>
        <taxon>Chordata</taxon>
        <taxon>Craniata</taxon>
        <taxon>Vertebrata</taxon>
        <taxon>Euteleostomi</taxon>
        <taxon>Archelosauria</taxon>
        <taxon>Archosauria</taxon>
        <taxon>Dinosauria</taxon>
        <taxon>Saurischia</taxon>
        <taxon>Theropoda</taxon>
        <taxon>Coelurosauria</taxon>
        <taxon>Aves</taxon>
        <taxon>Neognathae</taxon>
        <taxon>Neoaves</taxon>
        <taxon>Telluraves</taxon>
        <taxon>Australaves</taxon>
        <taxon>Passeriformes</taxon>
        <taxon>Sylvioidea</taxon>
        <taxon>Hirundinidae</taxon>
        <taxon>Hirundo</taxon>
    </lineage>
</organism>
<evidence type="ECO:0000256" key="1">
    <source>
        <dbReference type="SAM" id="MobiDB-lite"/>
    </source>
</evidence>
<feature type="compositionally biased region" description="Polar residues" evidence="1">
    <location>
        <begin position="32"/>
        <end position="50"/>
    </location>
</feature>
<feature type="region of interest" description="Disordered" evidence="1">
    <location>
        <begin position="1"/>
        <end position="84"/>
    </location>
</feature>
<comment type="caution">
    <text evidence="2">The sequence shown here is derived from an EMBL/GenBank/DDBJ whole genome shotgun (WGS) entry which is preliminary data.</text>
</comment>
<name>A0A3M0IS69_HIRRU</name>
<gene>
    <name evidence="2" type="ORF">DUI87_32163</name>
</gene>
<proteinExistence type="predicted"/>
<reference evidence="2 3" key="1">
    <citation type="submission" date="2018-07" db="EMBL/GenBank/DDBJ databases">
        <title>A high quality draft genome assembly of the barn swallow (H. rustica rustica).</title>
        <authorList>
            <person name="Formenti G."/>
            <person name="Chiara M."/>
            <person name="Poveda L."/>
            <person name="Francoijs K.-J."/>
            <person name="Bonisoli-Alquati A."/>
            <person name="Canova L."/>
            <person name="Gianfranceschi L."/>
            <person name="Horner D.S."/>
            <person name="Saino N."/>
        </authorList>
    </citation>
    <scope>NUCLEOTIDE SEQUENCE [LARGE SCALE GENOMIC DNA]</scope>
    <source>
        <strain evidence="2">Chelidonia</strain>
        <tissue evidence="2">Blood</tissue>
    </source>
</reference>
<feature type="compositionally biased region" description="Basic residues" evidence="1">
    <location>
        <begin position="58"/>
        <end position="69"/>
    </location>
</feature>